<evidence type="ECO:0000259" key="4">
    <source>
        <dbReference type="PROSITE" id="PS52004"/>
    </source>
</evidence>
<dbReference type="OrthoDB" id="329835at2759"/>
<comment type="caution">
    <text evidence="5">The sequence shown here is derived from an EMBL/GenBank/DDBJ whole genome shotgun (WGS) entry which is preliminary data.</text>
</comment>
<dbReference type="EMBL" id="AGUE01000076">
    <property type="protein sequence ID" value="EHL00640.1"/>
    <property type="molecule type" value="Genomic_DNA"/>
</dbReference>
<dbReference type="GO" id="GO:0016491">
    <property type="term" value="F:oxidoreductase activity"/>
    <property type="evidence" value="ECO:0007669"/>
    <property type="project" value="UniProtKB-KW"/>
</dbReference>
<dbReference type="HOGENOM" id="CLU_1111497_0_0_1"/>
<comment type="similarity">
    <text evidence="3">Belongs to the thiolase-like superfamily. Beta-ketoacyl-ACP synthases family.</text>
</comment>
<proteinExistence type="inferred from homology"/>
<dbReference type="GO" id="GO:0044550">
    <property type="term" value="P:secondary metabolite biosynthetic process"/>
    <property type="evidence" value="ECO:0007669"/>
    <property type="project" value="TreeGrafter"/>
</dbReference>
<evidence type="ECO:0000256" key="1">
    <source>
        <dbReference type="ARBA" id="ARBA00022679"/>
    </source>
</evidence>
<keyword evidence="6" id="KW-1185">Reference proteome</keyword>
<reference evidence="5 6" key="1">
    <citation type="journal article" date="2012" name="Eukaryot. Cell">
        <title>Genome sequence of the fungus Glarea lozoyensis: the first genome sequence of a species from the Helotiaceae family.</title>
        <authorList>
            <person name="Youssar L."/>
            <person name="Gruening B.A."/>
            <person name="Erxleben A."/>
            <person name="Guenther S."/>
            <person name="Huettel W."/>
        </authorList>
    </citation>
    <scope>NUCLEOTIDE SEQUENCE [LARGE SCALE GENOMIC DNA]</scope>
    <source>
        <strain evidence="6">ATCC 74030 / MF5533</strain>
    </source>
</reference>
<dbReference type="InterPro" id="IPR014031">
    <property type="entry name" value="Ketoacyl_synth_C"/>
</dbReference>
<dbReference type="GO" id="GO:0004312">
    <property type="term" value="F:fatty acid synthase activity"/>
    <property type="evidence" value="ECO:0007669"/>
    <property type="project" value="TreeGrafter"/>
</dbReference>
<dbReference type="InParanoid" id="H0ELC1"/>
<keyword evidence="2" id="KW-0560">Oxidoreductase</keyword>
<dbReference type="PANTHER" id="PTHR43775">
    <property type="entry name" value="FATTY ACID SYNTHASE"/>
    <property type="match status" value="1"/>
</dbReference>
<evidence type="ECO:0000256" key="2">
    <source>
        <dbReference type="ARBA" id="ARBA00023002"/>
    </source>
</evidence>
<dbReference type="PROSITE" id="PS00606">
    <property type="entry name" value="KS3_1"/>
    <property type="match status" value="1"/>
</dbReference>
<feature type="domain" description="Ketosynthase family 3 (KS3)" evidence="4">
    <location>
        <begin position="1"/>
        <end position="250"/>
    </location>
</feature>
<dbReference type="InterPro" id="IPR018201">
    <property type="entry name" value="Ketoacyl_synth_AS"/>
</dbReference>
<evidence type="ECO:0000313" key="6">
    <source>
        <dbReference type="Proteomes" id="UP000005446"/>
    </source>
</evidence>
<dbReference type="PROSITE" id="PS52004">
    <property type="entry name" value="KS3_2"/>
    <property type="match status" value="1"/>
</dbReference>
<organism evidence="5 6">
    <name type="scientific">Glarea lozoyensis (strain ATCC 74030 / MF5533)</name>
    <dbReference type="NCBI Taxonomy" id="1104152"/>
    <lineage>
        <taxon>Eukaryota</taxon>
        <taxon>Fungi</taxon>
        <taxon>Dikarya</taxon>
        <taxon>Ascomycota</taxon>
        <taxon>Pezizomycotina</taxon>
        <taxon>Leotiomycetes</taxon>
        <taxon>Helotiales</taxon>
        <taxon>Helotiaceae</taxon>
        <taxon>Glarea</taxon>
    </lineage>
</organism>
<dbReference type="PANTHER" id="PTHR43775:SF29">
    <property type="entry name" value="ASPERFURANONE POLYKETIDE SYNTHASE AFOG-RELATED"/>
    <property type="match status" value="1"/>
</dbReference>
<dbReference type="InterPro" id="IPR016039">
    <property type="entry name" value="Thiolase-like"/>
</dbReference>
<dbReference type="SMART" id="SM00825">
    <property type="entry name" value="PKS_KS"/>
    <property type="match status" value="1"/>
</dbReference>
<dbReference type="InterPro" id="IPR050091">
    <property type="entry name" value="PKS_NRPS_Biosynth_Enz"/>
</dbReference>
<dbReference type="Pfam" id="PF00109">
    <property type="entry name" value="ketoacyl-synt"/>
    <property type="match status" value="1"/>
</dbReference>
<protein>
    <submittedName>
        <fullName evidence="5">Putative Phthiocerol/phenolphthiocerol synthesis polyketide synthase type I PpsA</fullName>
    </submittedName>
</protein>
<dbReference type="AlphaFoldDB" id="H0ELC1"/>
<dbReference type="Pfam" id="PF02801">
    <property type="entry name" value="Ketoacyl-synt_C"/>
    <property type="match status" value="1"/>
</dbReference>
<dbReference type="SUPFAM" id="SSF53901">
    <property type="entry name" value="Thiolase-like"/>
    <property type="match status" value="2"/>
</dbReference>
<gene>
    <name evidence="5" type="ORF">M7I_3383</name>
</gene>
<keyword evidence="1 3" id="KW-0808">Transferase</keyword>
<dbReference type="InterPro" id="IPR020841">
    <property type="entry name" value="PKS_Beta-ketoAc_synthase_dom"/>
</dbReference>
<dbReference type="GO" id="GO:0006633">
    <property type="term" value="P:fatty acid biosynthetic process"/>
    <property type="evidence" value="ECO:0007669"/>
    <property type="project" value="InterPro"/>
</dbReference>
<evidence type="ECO:0000313" key="5">
    <source>
        <dbReference type="EMBL" id="EHL00640.1"/>
    </source>
</evidence>
<name>H0ELC1_GLAL7</name>
<dbReference type="Proteomes" id="UP000005446">
    <property type="component" value="Unassembled WGS sequence"/>
</dbReference>
<dbReference type="GO" id="GO:0004315">
    <property type="term" value="F:3-oxoacyl-[acyl-carrier-protein] synthase activity"/>
    <property type="evidence" value="ECO:0007669"/>
    <property type="project" value="InterPro"/>
</dbReference>
<evidence type="ECO:0000256" key="3">
    <source>
        <dbReference type="RuleBase" id="RU003694"/>
    </source>
</evidence>
<dbReference type="CDD" id="cd00833">
    <property type="entry name" value="PKS"/>
    <property type="match status" value="1"/>
</dbReference>
<sequence>MDPLQRGLLECSYRALENAGIPLENAAGTNTAVYVGSFSDDYKALFHKDPESAGQYSGSGVAPNMNANRISWALNLTGTSFNLDTACSSSLVALHLACRGLIAHDSKMSGDSRDWVKSGWQNASQRAQEQLIRDTYRGAGLTPDLTRYVEAHGTGTPVGDPIEAGALGAVFKEYRSEHEPLFIGSIKANVGHLEGASGIAGVIKSILILEKGIIPPNAGFERVNPNIDEKGLNLKVGRNRPERKDLKYLK</sequence>
<accession>H0ELC1</accession>
<dbReference type="InterPro" id="IPR014030">
    <property type="entry name" value="Ketoacyl_synth_N"/>
</dbReference>
<dbReference type="Gene3D" id="3.40.47.10">
    <property type="match status" value="2"/>
</dbReference>